<protein>
    <recommendedName>
        <fullName evidence="1">Retropepsin-like aspartic endopeptidase domain-containing protein</fullName>
    </recommendedName>
</protein>
<name>A0A3D9HJS9_9PROT</name>
<proteinExistence type="predicted"/>
<dbReference type="OrthoDB" id="3865600at2"/>
<keyword evidence="3" id="KW-1185">Reference proteome</keyword>
<dbReference type="Proteomes" id="UP000256845">
    <property type="component" value="Unassembled WGS sequence"/>
</dbReference>
<dbReference type="Pfam" id="PF05618">
    <property type="entry name" value="Zn_protease"/>
    <property type="match status" value="1"/>
</dbReference>
<accession>A0A3D9HJS9</accession>
<dbReference type="Gene3D" id="2.40.70.10">
    <property type="entry name" value="Acid Proteases"/>
    <property type="match status" value="1"/>
</dbReference>
<dbReference type="RefSeq" id="WP_115937213.1">
    <property type="nucleotide sequence ID" value="NZ_QRDW01000005.1"/>
</dbReference>
<comment type="caution">
    <text evidence="2">The sequence shown here is derived from an EMBL/GenBank/DDBJ whole genome shotgun (WGS) entry which is preliminary data.</text>
</comment>
<dbReference type="PANTHER" id="PTHR38037:SF1">
    <property type="entry name" value="ATP-DEPENDENT ZINC PROTEASE DOMAIN-CONTAINING PROTEIN-RELATED"/>
    <property type="match status" value="1"/>
</dbReference>
<organism evidence="2 3">
    <name type="scientific">Aestuariispira insulae</name>
    <dbReference type="NCBI Taxonomy" id="1461337"/>
    <lineage>
        <taxon>Bacteria</taxon>
        <taxon>Pseudomonadati</taxon>
        <taxon>Pseudomonadota</taxon>
        <taxon>Alphaproteobacteria</taxon>
        <taxon>Rhodospirillales</taxon>
        <taxon>Kiloniellaceae</taxon>
        <taxon>Aestuariispira</taxon>
    </lineage>
</organism>
<reference evidence="2 3" key="1">
    <citation type="submission" date="2018-07" db="EMBL/GenBank/DDBJ databases">
        <title>Genomic Encyclopedia of Type Strains, Phase III (KMG-III): the genomes of soil and plant-associated and newly described type strains.</title>
        <authorList>
            <person name="Whitman W."/>
        </authorList>
    </citation>
    <scope>NUCLEOTIDE SEQUENCE [LARGE SCALE GENOMIC DNA]</scope>
    <source>
        <strain evidence="2 3">CECT 8488</strain>
    </source>
</reference>
<dbReference type="AlphaFoldDB" id="A0A3D9HJS9"/>
<dbReference type="InterPro" id="IPR021109">
    <property type="entry name" value="Peptidase_aspartic_dom_sf"/>
</dbReference>
<gene>
    <name evidence="2" type="ORF">DFP90_10599</name>
</gene>
<evidence type="ECO:0000313" key="2">
    <source>
        <dbReference type="EMBL" id="RED49728.1"/>
    </source>
</evidence>
<dbReference type="InterPro" id="IPR008503">
    <property type="entry name" value="Asp_endopeptidase"/>
</dbReference>
<dbReference type="PANTHER" id="PTHR38037">
    <property type="entry name" value="ZN_PROTEASE DOMAIN-CONTAINING PROTEIN"/>
    <property type="match status" value="1"/>
</dbReference>
<evidence type="ECO:0000313" key="3">
    <source>
        <dbReference type="Proteomes" id="UP000256845"/>
    </source>
</evidence>
<evidence type="ECO:0000259" key="1">
    <source>
        <dbReference type="Pfam" id="PF05618"/>
    </source>
</evidence>
<sequence length="153" mass="17234">MKKKKTKTTVGWREWVAFPELGVPSINAKIDTGAKTSAIHAYRPRIVTVHEQEFVEFYVHPLQRRKKPEILCRAPLVDKRAVTSSNGQSQNRYVIRTTMVLGGQSKAIELTLTDRDEMSFRVLIGREALRGGFVVDPGRSYCVSGEKSKKGQS</sequence>
<dbReference type="SUPFAM" id="SSF50630">
    <property type="entry name" value="Acid proteases"/>
    <property type="match status" value="1"/>
</dbReference>
<feature type="domain" description="Retropepsin-like aspartic endopeptidase" evidence="1">
    <location>
        <begin position="10"/>
        <end position="142"/>
    </location>
</feature>
<dbReference type="EMBL" id="QRDW01000005">
    <property type="protein sequence ID" value="RED49728.1"/>
    <property type="molecule type" value="Genomic_DNA"/>
</dbReference>